<dbReference type="EMBL" id="AE017350">
    <property type="protein sequence ID" value="AAW45957.2"/>
    <property type="molecule type" value="Genomic_DNA"/>
</dbReference>
<dbReference type="AlphaFoldDB" id="Q5KAP8"/>
<feature type="compositionally biased region" description="Polar residues" evidence="1">
    <location>
        <begin position="439"/>
        <end position="473"/>
    </location>
</feature>
<keyword evidence="3" id="KW-0732">Signal</keyword>
<dbReference type="InParanoid" id="Q5KAP8"/>
<dbReference type="PaxDb" id="214684-Q5KAP8"/>
<dbReference type="RefSeq" id="XP_024513658.1">
    <property type="nucleotide sequence ID" value="XM_024657934.1"/>
</dbReference>
<organism evidence="4 5">
    <name type="scientific">Cryptococcus deneoformans (strain JEC21 / ATCC MYA-565)</name>
    <name type="common">Cryptococcus neoformans var. neoformans serotype D</name>
    <dbReference type="NCBI Taxonomy" id="214684"/>
    <lineage>
        <taxon>Eukaryota</taxon>
        <taxon>Fungi</taxon>
        <taxon>Dikarya</taxon>
        <taxon>Basidiomycota</taxon>
        <taxon>Agaricomycotina</taxon>
        <taxon>Tremellomycetes</taxon>
        <taxon>Tremellales</taxon>
        <taxon>Cryptococcaceae</taxon>
        <taxon>Cryptococcus</taxon>
        <taxon>Cryptococcus neoformans species complex</taxon>
    </lineage>
</organism>
<dbReference type="Proteomes" id="UP000002149">
    <property type="component" value="Chromosome 10"/>
</dbReference>
<dbReference type="OrthoDB" id="2563021at2759"/>
<dbReference type="KEGG" id="cne:CNJ00940"/>
<keyword evidence="2" id="KW-0472">Membrane</keyword>
<dbReference type="VEuPathDB" id="FungiDB:CNJ00940"/>
<feature type="compositionally biased region" description="Basic and acidic residues" evidence="1">
    <location>
        <begin position="636"/>
        <end position="654"/>
    </location>
</feature>
<keyword evidence="2" id="KW-1133">Transmembrane helix</keyword>
<name>Q5KAP8_CRYD1</name>
<reference evidence="4 5" key="1">
    <citation type="journal article" date="2005" name="Science">
        <title>The genome of the basidiomycetous yeast and human pathogen Cryptococcus neoformans.</title>
        <authorList>
            <person name="Loftus B.J."/>
            <person name="Fung E."/>
            <person name="Roncaglia P."/>
            <person name="Rowley D."/>
            <person name="Amedeo P."/>
            <person name="Bruno D."/>
            <person name="Vamathevan J."/>
            <person name="Miranda M."/>
            <person name="Anderson I.J."/>
            <person name="Fraser J.A."/>
            <person name="Allen J.E."/>
            <person name="Bosdet I.E."/>
            <person name="Brent M.R."/>
            <person name="Chiu R."/>
            <person name="Doering T.L."/>
            <person name="Donlin M.J."/>
            <person name="D'Souza C.A."/>
            <person name="Fox D.S."/>
            <person name="Grinberg V."/>
            <person name="Fu J."/>
            <person name="Fukushima M."/>
            <person name="Haas B.J."/>
            <person name="Huang J.C."/>
            <person name="Janbon G."/>
            <person name="Jones S.J."/>
            <person name="Koo H.L."/>
            <person name="Krzywinski M.I."/>
            <person name="Kwon-Chung J.K."/>
            <person name="Lengeler K.B."/>
            <person name="Maiti R."/>
            <person name="Marra M.A."/>
            <person name="Marra R.E."/>
            <person name="Mathewson C.A."/>
            <person name="Mitchell T.G."/>
            <person name="Pertea M."/>
            <person name="Riggs F.R."/>
            <person name="Salzberg S.L."/>
            <person name="Schein J.E."/>
            <person name="Shvartsbeyn A."/>
            <person name="Shin H."/>
            <person name="Shumway M."/>
            <person name="Specht C.A."/>
            <person name="Suh B.B."/>
            <person name="Tenney A."/>
            <person name="Utterback T.R."/>
            <person name="Wickes B.L."/>
            <person name="Wortman J.R."/>
            <person name="Wye N.H."/>
            <person name="Kronstad J.W."/>
            <person name="Lodge J.K."/>
            <person name="Heitman J."/>
            <person name="Davis R.W."/>
            <person name="Fraser C.M."/>
            <person name="Hyman R.W."/>
        </authorList>
    </citation>
    <scope>NUCLEOTIDE SEQUENCE [LARGE SCALE GENOMIC DNA]</scope>
    <source>
        <strain evidence="5">JEC21 / ATCC MYA-565</strain>
    </source>
</reference>
<feature type="region of interest" description="Disordered" evidence="1">
    <location>
        <begin position="552"/>
        <end position="654"/>
    </location>
</feature>
<feature type="region of interest" description="Disordered" evidence="1">
    <location>
        <begin position="340"/>
        <end position="422"/>
    </location>
</feature>
<sequence>MRALRLLTPLALLIPPSVAETSTPNTGDQIQAFQFAFTSSNLVLPITYTCPTPLTLTKISSTSAQTSDPSAPYTLVALVHEQLYDGAGTQYERVYSASLDMGDMSTEQTISHPWGNGTQFIACMWAANGVSGGCQDLYTVVPSELTAESYEDESSTCRTPDVLGSWVTPASETLDVTVEGVSGDIAINAWPPACSDLRFSPNNGTAPYTLIIAPAAHPPVNITSADGSSVNYTVRLTHGQAFMAAMYDSEGNSWVYGPLHSGQSDDLSCLAVATGQEESKTKSGYGVAILAGSIAGAFVLGAIGAGLVMWCLGRRSGPMTSPSTEDLYANPRPASYRTASGSIFGKPLNANSTPPMDFDTPSTLYDPHLPGPSGAYPQPKLSPILNRESPNSASTSSRDRAFPRSSVGQDNVGEYINPYDLPSGYRDSISMADFRPLGSQASENTARSATHMSPTGSGDRSSHIQETSWNSRCSMPLPPTVQSPTPPSGSHRRYSSFSPRPGSYHSLNSPGAEDSGSSPTPGTTPTSRMRNVYVVHSDAGDADVTIRLPDGHNHVVELPPTYRETPSPASARDSYNHGDHSPALSGRHSIPSMLPPLKRHGSSWESDMASPPRPNALELTRTRVSGFSIGSGTGEEELRARAEAAMKEKERLLS</sequence>
<dbReference type="HOGENOM" id="CLU_727655_0_0_1"/>
<evidence type="ECO:0000313" key="5">
    <source>
        <dbReference type="Proteomes" id="UP000002149"/>
    </source>
</evidence>
<feature type="transmembrane region" description="Helical" evidence="2">
    <location>
        <begin position="285"/>
        <end position="312"/>
    </location>
</feature>
<dbReference type="GeneID" id="3254284"/>
<proteinExistence type="predicted"/>
<keyword evidence="2" id="KW-0812">Transmembrane</keyword>
<protein>
    <submittedName>
        <fullName evidence="4">Expressed protein</fullName>
    </submittedName>
</protein>
<evidence type="ECO:0000256" key="2">
    <source>
        <dbReference type="SAM" id="Phobius"/>
    </source>
</evidence>
<feature type="signal peptide" evidence="3">
    <location>
        <begin position="1"/>
        <end position="19"/>
    </location>
</feature>
<accession>Q5KAP8</accession>
<dbReference type="STRING" id="214684.Q5KAP8"/>
<feature type="compositionally biased region" description="Low complexity" evidence="1">
    <location>
        <begin position="515"/>
        <end position="527"/>
    </location>
</feature>
<dbReference type="eggNOG" id="ENOG502SM4T">
    <property type="taxonomic scope" value="Eukaryota"/>
</dbReference>
<feature type="compositionally biased region" description="Pro residues" evidence="1">
    <location>
        <begin position="476"/>
        <end position="487"/>
    </location>
</feature>
<keyword evidence="5" id="KW-1185">Reference proteome</keyword>
<evidence type="ECO:0000256" key="3">
    <source>
        <dbReference type="SAM" id="SignalP"/>
    </source>
</evidence>
<evidence type="ECO:0000256" key="1">
    <source>
        <dbReference type="SAM" id="MobiDB-lite"/>
    </source>
</evidence>
<feature type="chain" id="PRO_5006744915" evidence="3">
    <location>
        <begin position="20"/>
        <end position="654"/>
    </location>
</feature>
<evidence type="ECO:0000313" key="4">
    <source>
        <dbReference type="EMBL" id="AAW45957.2"/>
    </source>
</evidence>
<gene>
    <name evidence="4" type="ordered locus">CNJ00940</name>
</gene>
<feature type="region of interest" description="Disordered" evidence="1">
    <location>
        <begin position="439"/>
        <end position="528"/>
    </location>
</feature>